<gene>
    <name evidence="8" type="ORF">MB27_01260</name>
</gene>
<dbReference type="eggNOG" id="COG0477">
    <property type="taxonomic scope" value="Bacteria"/>
</dbReference>
<keyword evidence="9" id="KW-1185">Reference proteome</keyword>
<dbReference type="CDD" id="cd17370">
    <property type="entry name" value="MFS_MJ1317_like"/>
    <property type="match status" value="1"/>
</dbReference>
<dbReference type="Gene3D" id="1.20.1250.20">
    <property type="entry name" value="MFS general substrate transporter like domains"/>
    <property type="match status" value="2"/>
</dbReference>
<protein>
    <recommendedName>
        <fullName evidence="7">Major facilitator superfamily (MFS) profile domain-containing protein</fullName>
    </recommendedName>
</protein>
<organism evidence="8 9">
    <name type="scientific">Actinoplanes utahensis</name>
    <dbReference type="NCBI Taxonomy" id="1869"/>
    <lineage>
        <taxon>Bacteria</taxon>
        <taxon>Bacillati</taxon>
        <taxon>Actinomycetota</taxon>
        <taxon>Actinomycetes</taxon>
        <taxon>Micromonosporales</taxon>
        <taxon>Micromonosporaceae</taxon>
        <taxon>Actinoplanes</taxon>
    </lineage>
</organism>
<evidence type="ECO:0000313" key="8">
    <source>
        <dbReference type="EMBL" id="KHD79266.1"/>
    </source>
</evidence>
<dbReference type="InterPro" id="IPR052425">
    <property type="entry name" value="Uncharacterized_MFS-type"/>
</dbReference>
<evidence type="ECO:0000259" key="7">
    <source>
        <dbReference type="PROSITE" id="PS50850"/>
    </source>
</evidence>
<feature type="transmembrane region" description="Helical" evidence="6">
    <location>
        <begin position="46"/>
        <end position="68"/>
    </location>
</feature>
<keyword evidence="3 6" id="KW-0812">Transmembrane</keyword>
<keyword evidence="5 6" id="KW-0472">Membrane</keyword>
<dbReference type="InterPro" id="IPR011701">
    <property type="entry name" value="MFS"/>
</dbReference>
<dbReference type="PROSITE" id="PS50850">
    <property type="entry name" value="MFS"/>
    <property type="match status" value="1"/>
</dbReference>
<feature type="domain" description="Major facilitator superfamily (MFS) profile" evidence="7">
    <location>
        <begin position="8"/>
        <end position="396"/>
    </location>
</feature>
<comment type="subcellular location">
    <subcellularLocation>
        <location evidence="1">Cell membrane</location>
        <topology evidence="1">Multi-pass membrane protein</topology>
    </subcellularLocation>
</comment>
<dbReference type="PANTHER" id="PTHR42688:SF1">
    <property type="entry name" value="BLR5212 PROTEIN"/>
    <property type="match status" value="1"/>
</dbReference>
<evidence type="ECO:0000256" key="5">
    <source>
        <dbReference type="ARBA" id="ARBA00023136"/>
    </source>
</evidence>
<sequence>MRSPSPALTNAPALGPWRAILGFGLVSLAADMVYEGARSITGPLLAGLGASALVVGLVTGAGEAAALLLRLVSGPLADRTARYWSLTIAGYGLTAICVPLLAVTPLLGGAGLAVAAVLIVTERIGKAIRSPAKSALLAEAAGAVGRGRGFAVHKALDQIGAFAGPLLVAALIVVFTEPGPALALLAIPGAAAMILLVWIRRRFPAPSPQDRGVPDTGRLPRRFHWFAVSAGLATGGLLTFGLISYHAAETGRIPIAAVPVLYAAAMAAGGLAALASGHLYDRWGARVLYALPVLAAATPALALSGGTAAIVAGTMLWGAAVGVQDSTVKALVADLVAAPRRATAYGVFAAVQGVAALAGGVLAGALYEQSTALLAVVFAVAQAASAILLTVTLRMR</sequence>
<dbReference type="GO" id="GO:0005886">
    <property type="term" value="C:plasma membrane"/>
    <property type="evidence" value="ECO:0007669"/>
    <property type="project" value="UniProtKB-SubCell"/>
</dbReference>
<feature type="transmembrane region" description="Helical" evidence="6">
    <location>
        <begin position="225"/>
        <end position="247"/>
    </location>
</feature>
<keyword evidence="2" id="KW-1003">Cell membrane</keyword>
<dbReference type="AlphaFoldDB" id="A0A0A6UUY9"/>
<dbReference type="PANTHER" id="PTHR42688">
    <property type="entry name" value="CONSERVED PROTEIN"/>
    <property type="match status" value="1"/>
</dbReference>
<accession>A0A0A6UUY9</accession>
<evidence type="ECO:0000313" key="9">
    <source>
        <dbReference type="Proteomes" id="UP000054537"/>
    </source>
</evidence>
<evidence type="ECO:0000256" key="6">
    <source>
        <dbReference type="SAM" id="Phobius"/>
    </source>
</evidence>
<feature type="transmembrane region" description="Helical" evidence="6">
    <location>
        <begin position="344"/>
        <end position="367"/>
    </location>
</feature>
<proteinExistence type="predicted"/>
<feature type="transmembrane region" description="Helical" evidence="6">
    <location>
        <begin position="88"/>
        <end position="120"/>
    </location>
</feature>
<evidence type="ECO:0000256" key="4">
    <source>
        <dbReference type="ARBA" id="ARBA00022989"/>
    </source>
</evidence>
<feature type="transmembrane region" description="Helical" evidence="6">
    <location>
        <begin position="373"/>
        <end position="393"/>
    </location>
</feature>
<feature type="transmembrane region" description="Helical" evidence="6">
    <location>
        <begin position="15"/>
        <end position="34"/>
    </location>
</feature>
<dbReference type="GO" id="GO:0022857">
    <property type="term" value="F:transmembrane transporter activity"/>
    <property type="evidence" value="ECO:0007669"/>
    <property type="project" value="InterPro"/>
</dbReference>
<feature type="transmembrane region" description="Helical" evidence="6">
    <location>
        <begin position="181"/>
        <end position="199"/>
    </location>
</feature>
<comment type="caution">
    <text evidence="8">The sequence shown here is derived from an EMBL/GenBank/DDBJ whole genome shotgun (WGS) entry which is preliminary data.</text>
</comment>
<evidence type="ECO:0000256" key="1">
    <source>
        <dbReference type="ARBA" id="ARBA00004651"/>
    </source>
</evidence>
<keyword evidence="4 6" id="KW-1133">Transmembrane helix</keyword>
<feature type="transmembrane region" description="Helical" evidence="6">
    <location>
        <begin position="155"/>
        <end position="175"/>
    </location>
</feature>
<evidence type="ECO:0000256" key="3">
    <source>
        <dbReference type="ARBA" id="ARBA00022692"/>
    </source>
</evidence>
<evidence type="ECO:0000256" key="2">
    <source>
        <dbReference type="ARBA" id="ARBA00022475"/>
    </source>
</evidence>
<dbReference type="SUPFAM" id="SSF103473">
    <property type="entry name" value="MFS general substrate transporter"/>
    <property type="match status" value="1"/>
</dbReference>
<feature type="transmembrane region" description="Helical" evidence="6">
    <location>
        <begin position="287"/>
        <end position="310"/>
    </location>
</feature>
<dbReference type="EMBL" id="JRTT01000001">
    <property type="protein sequence ID" value="KHD79266.1"/>
    <property type="molecule type" value="Genomic_DNA"/>
</dbReference>
<name>A0A0A6UUY9_ACTUT</name>
<feature type="transmembrane region" description="Helical" evidence="6">
    <location>
        <begin position="253"/>
        <end position="275"/>
    </location>
</feature>
<dbReference type="Proteomes" id="UP000054537">
    <property type="component" value="Unassembled WGS sequence"/>
</dbReference>
<dbReference type="Pfam" id="PF07690">
    <property type="entry name" value="MFS_1"/>
    <property type="match status" value="1"/>
</dbReference>
<reference evidence="8 9" key="1">
    <citation type="submission" date="2014-10" db="EMBL/GenBank/DDBJ databases">
        <title>Draft genome sequence of Actinoplanes utahensis NRRL 12052.</title>
        <authorList>
            <person name="Velasco-Bucheli B."/>
            <person name="del Cerro C."/>
            <person name="Hormigo D."/>
            <person name="Garcia J.L."/>
            <person name="Acebal C."/>
            <person name="Arroyo M."/>
            <person name="de la Mata I."/>
        </authorList>
    </citation>
    <scope>NUCLEOTIDE SEQUENCE [LARGE SCALE GENOMIC DNA]</scope>
    <source>
        <strain evidence="8 9">NRRL 12052</strain>
    </source>
</reference>
<dbReference type="InterPro" id="IPR036259">
    <property type="entry name" value="MFS_trans_sf"/>
</dbReference>
<dbReference type="STRING" id="1869.MB27_01260"/>
<dbReference type="InterPro" id="IPR020846">
    <property type="entry name" value="MFS_dom"/>
</dbReference>